<accession>A0A410WQD7</accession>
<evidence type="ECO:0000256" key="8">
    <source>
        <dbReference type="ARBA" id="ARBA00022801"/>
    </source>
</evidence>
<evidence type="ECO:0000256" key="5">
    <source>
        <dbReference type="ARBA" id="ARBA00022645"/>
    </source>
</evidence>
<keyword evidence="11" id="KW-0961">Cell wall biogenesis/degradation</keyword>
<dbReference type="PRINTS" id="PR00725">
    <property type="entry name" value="DADACBPTASE1"/>
</dbReference>
<keyword evidence="9" id="KW-0133">Cell shape</keyword>
<dbReference type="SMART" id="SM00936">
    <property type="entry name" value="PBP5_C"/>
    <property type="match status" value="1"/>
</dbReference>
<sequence>MKKFGFWKRKVSLALVFAMLQVSFLHIFAVTALAADGEPELDVKSAILMEASTGQILYEKNADEVLPPASMSKMMTEYLVMEAIHNGKLKWEDTATASKYAASAIGSGQLIAEGETLTIKDLFYAMSIYSSNDASIVLAEKLGGSEEGFAKLMNDKARELGMSEKAQFINATGLSRADIKENAPKSIQGETVMSAKDVAILARHLVTEHKEVLEYTKVPSKKLRESDKSPMINYNWMLEGNSSNVNFKKYAYQGLDGLKTGHTDEARYCFTGTAERNGMRLISVVMGAKTEPERFNQTRKVLDYGFTNFEFKTLAKAGTALDAQKTVPITKGVELEAPAVLKNDVAFAVKKGSADAKLETKVDLLAADKLVAPLKKGDKLGTATLSFGKNSETVDLVAENDMEKAGWFRMMMRAIKNLFVDLFNGVKGLF</sequence>
<dbReference type="Proteomes" id="UP001527202">
    <property type="component" value="Unassembled WGS sequence"/>
</dbReference>
<dbReference type="RefSeq" id="WP_042233977.1">
    <property type="nucleotide sequence ID" value="NZ_JAMDMJ010000010.1"/>
</dbReference>
<feature type="active site" description="Acyl-ester intermediate" evidence="13">
    <location>
        <position position="70"/>
    </location>
</feature>
<evidence type="ECO:0000256" key="11">
    <source>
        <dbReference type="ARBA" id="ARBA00023316"/>
    </source>
</evidence>
<comment type="catalytic activity">
    <reaction evidence="12">
        <text>Preferential cleavage: (Ac)2-L-Lys-D-Ala-|-D-Ala. Also transpeptidation of peptidyl-alanyl moieties that are N-acyl substituents of D-alanine.</text>
        <dbReference type="EC" id="3.4.16.4"/>
    </reaction>
</comment>
<comment type="similarity">
    <text evidence="3 15">Belongs to the peptidase S11 family.</text>
</comment>
<evidence type="ECO:0000256" key="1">
    <source>
        <dbReference type="ARBA" id="ARBA00003217"/>
    </source>
</evidence>
<dbReference type="GO" id="GO:0006508">
    <property type="term" value="P:proteolysis"/>
    <property type="evidence" value="ECO:0007669"/>
    <property type="project" value="UniProtKB-KW"/>
</dbReference>
<evidence type="ECO:0000256" key="14">
    <source>
        <dbReference type="PIRSR" id="PIRSR618044-2"/>
    </source>
</evidence>
<dbReference type="EC" id="3.4.16.4" evidence="4"/>
<dbReference type="InterPro" id="IPR037167">
    <property type="entry name" value="Peptidase_S11_C_sf"/>
</dbReference>
<feature type="binding site" evidence="14">
    <location>
        <position position="259"/>
    </location>
    <ligand>
        <name>substrate</name>
    </ligand>
</feature>
<keyword evidence="10" id="KW-0573">Peptidoglycan synthesis</keyword>
<comment type="function">
    <text evidence="1">Removes C-terminal D-alanyl residues from sugar-peptide cell wall precursors.</text>
</comment>
<dbReference type="Proteomes" id="UP000288943">
    <property type="component" value="Chromosome"/>
</dbReference>
<organism evidence="19 20">
    <name type="scientific">Paenibacillus chitinolyticus</name>
    <dbReference type="NCBI Taxonomy" id="79263"/>
    <lineage>
        <taxon>Bacteria</taxon>
        <taxon>Bacillati</taxon>
        <taxon>Bacillota</taxon>
        <taxon>Bacilli</taxon>
        <taxon>Bacillales</taxon>
        <taxon>Paenibacillaceae</taxon>
        <taxon>Paenibacillus</taxon>
    </lineage>
</organism>
<dbReference type="PANTHER" id="PTHR21581">
    <property type="entry name" value="D-ALANYL-D-ALANINE CARBOXYPEPTIDASE"/>
    <property type="match status" value="1"/>
</dbReference>
<dbReference type="GO" id="GO:0009002">
    <property type="term" value="F:serine-type D-Ala-D-Ala carboxypeptidase activity"/>
    <property type="evidence" value="ECO:0007669"/>
    <property type="project" value="UniProtKB-EC"/>
</dbReference>
<dbReference type="UniPathway" id="UPA00219"/>
<dbReference type="AlphaFoldDB" id="A0A410WQD7"/>
<evidence type="ECO:0000313" key="18">
    <source>
        <dbReference type="EMBL" id="MCY9596150.1"/>
    </source>
</evidence>
<dbReference type="SUPFAM" id="SSF69189">
    <property type="entry name" value="Penicillin-binding protein associated domain"/>
    <property type="match status" value="1"/>
</dbReference>
<dbReference type="InterPro" id="IPR018044">
    <property type="entry name" value="Peptidase_S11"/>
</dbReference>
<dbReference type="Pfam" id="PF07943">
    <property type="entry name" value="PBP5_C"/>
    <property type="match status" value="1"/>
</dbReference>
<dbReference type="EMBL" id="JAMDMJ010000010">
    <property type="protein sequence ID" value="MCY9596150.1"/>
    <property type="molecule type" value="Genomic_DNA"/>
</dbReference>
<evidence type="ECO:0000256" key="3">
    <source>
        <dbReference type="ARBA" id="ARBA00007164"/>
    </source>
</evidence>
<dbReference type="EMBL" id="CP026520">
    <property type="protein sequence ID" value="QAV16563.1"/>
    <property type="molecule type" value="Genomic_DNA"/>
</dbReference>
<evidence type="ECO:0000256" key="13">
    <source>
        <dbReference type="PIRSR" id="PIRSR618044-1"/>
    </source>
</evidence>
<dbReference type="Pfam" id="PF00768">
    <property type="entry name" value="Peptidase_S11"/>
    <property type="match status" value="1"/>
</dbReference>
<proteinExistence type="inferred from homology"/>
<dbReference type="PANTHER" id="PTHR21581:SF11">
    <property type="entry name" value="D-ALANYL-D-ALANINE CARBOXYPEPTIDASE DACA"/>
    <property type="match status" value="1"/>
</dbReference>
<dbReference type="InterPro" id="IPR012338">
    <property type="entry name" value="Beta-lactam/transpept-like"/>
</dbReference>
<feature type="active site" evidence="13">
    <location>
        <position position="130"/>
    </location>
</feature>
<dbReference type="InterPro" id="IPR012907">
    <property type="entry name" value="Peptidase_S11_C"/>
</dbReference>
<dbReference type="KEGG" id="pchi:PC41400_02170"/>
<keyword evidence="6" id="KW-0645">Protease</keyword>
<dbReference type="InterPro" id="IPR015956">
    <property type="entry name" value="Peniciliin-bd_prot_C_sf"/>
</dbReference>
<dbReference type="GO" id="GO:0071555">
    <property type="term" value="P:cell wall organization"/>
    <property type="evidence" value="ECO:0007669"/>
    <property type="project" value="UniProtKB-KW"/>
</dbReference>
<feature type="domain" description="Peptidase S11 D-Ala-D-Ala carboxypeptidase A C-terminal" evidence="17">
    <location>
        <begin position="309"/>
        <end position="404"/>
    </location>
</feature>
<name>A0A410WQD7_9BACL</name>
<dbReference type="SUPFAM" id="SSF56601">
    <property type="entry name" value="beta-lactamase/transpeptidase-like"/>
    <property type="match status" value="1"/>
</dbReference>
<keyword evidence="7 16" id="KW-0732">Signal</keyword>
<evidence type="ECO:0000313" key="20">
    <source>
        <dbReference type="Proteomes" id="UP000288943"/>
    </source>
</evidence>
<evidence type="ECO:0000256" key="2">
    <source>
        <dbReference type="ARBA" id="ARBA00004752"/>
    </source>
</evidence>
<keyword evidence="5 19" id="KW-0121">Carboxypeptidase</keyword>
<comment type="pathway">
    <text evidence="2">Cell wall biogenesis; peptidoglycan biosynthesis.</text>
</comment>
<evidence type="ECO:0000313" key="19">
    <source>
        <dbReference type="EMBL" id="QAV16563.1"/>
    </source>
</evidence>
<protein>
    <recommendedName>
        <fullName evidence="4">serine-type D-Ala-D-Ala carboxypeptidase</fullName>
        <ecNumber evidence="4">3.4.16.4</ecNumber>
    </recommendedName>
</protein>
<dbReference type="Gene3D" id="2.60.410.10">
    <property type="entry name" value="D-Ala-D-Ala carboxypeptidase, C-terminal domain"/>
    <property type="match status" value="1"/>
</dbReference>
<feature type="chain" id="PRO_5019132148" description="serine-type D-Ala-D-Ala carboxypeptidase" evidence="16">
    <location>
        <begin position="35"/>
        <end position="430"/>
    </location>
</feature>
<evidence type="ECO:0000256" key="10">
    <source>
        <dbReference type="ARBA" id="ARBA00022984"/>
    </source>
</evidence>
<keyword evidence="21" id="KW-1185">Reference proteome</keyword>
<dbReference type="Gene3D" id="3.40.710.10">
    <property type="entry name" value="DD-peptidase/beta-lactamase superfamily"/>
    <property type="match status" value="1"/>
</dbReference>
<feature type="active site" description="Proton acceptor" evidence="13">
    <location>
        <position position="73"/>
    </location>
</feature>
<evidence type="ECO:0000256" key="7">
    <source>
        <dbReference type="ARBA" id="ARBA00022729"/>
    </source>
</evidence>
<dbReference type="GO" id="GO:0008360">
    <property type="term" value="P:regulation of cell shape"/>
    <property type="evidence" value="ECO:0007669"/>
    <property type="project" value="UniProtKB-KW"/>
</dbReference>
<gene>
    <name evidence="18" type="ORF">M5X16_10225</name>
    <name evidence="19" type="ORF">PC41400_02170</name>
</gene>
<dbReference type="InterPro" id="IPR001967">
    <property type="entry name" value="Peptidase_S11_N"/>
</dbReference>
<evidence type="ECO:0000259" key="17">
    <source>
        <dbReference type="SMART" id="SM00936"/>
    </source>
</evidence>
<evidence type="ECO:0000256" key="4">
    <source>
        <dbReference type="ARBA" id="ARBA00012448"/>
    </source>
</evidence>
<dbReference type="GO" id="GO:0009252">
    <property type="term" value="P:peptidoglycan biosynthetic process"/>
    <property type="evidence" value="ECO:0007669"/>
    <property type="project" value="UniProtKB-UniPathway"/>
</dbReference>
<feature type="signal peptide" evidence="16">
    <location>
        <begin position="1"/>
        <end position="34"/>
    </location>
</feature>
<evidence type="ECO:0000256" key="6">
    <source>
        <dbReference type="ARBA" id="ARBA00022670"/>
    </source>
</evidence>
<keyword evidence="8" id="KW-0378">Hydrolase</keyword>
<evidence type="ECO:0000313" key="21">
    <source>
        <dbReference type="Proteomes" id="UP001527202"/>
    </source>
</evidence>
<reference evidence="18 21" key="2">
    <citation type="submission" date="2022-05" db="EMBL/GenBank/DDBJ databases">
        <title>Genome Sequencing of Bee-Associated Microbes.</title>
        <authorList>
            <person name="Dunlap C."/>
        </authorList>
    </citation>
    <scope>NUCLEOTIDE SEQUENCE [LARGE SCALE GENOMIC DNA]</scope>
    <source>
        <strain evidence="18 21">NRRL B-23120</strain>
    </source>
</reference>
<dbReference type="OrthoDB" id="9791132at2"/>
<evidence type="ECO:0000256" key="9">
    <source>
        <dbReference type="ARBA" id="ARBA00022960"/>
    </source>
</evidence>
<reference evidence="19 20" key="1">
    <citation type="submission" date="2018-01" db="EMBL/GenBank/DDBJ databases">
        <title>The whole genome sequencing and assembly of Paenibacillus chitinolyticus KCCM 41400 strain.</title>
        <authorList>
            <person name="Kim J.-Y."/>
            <person name="Park M.-K."/>
            <person name="Lee Y.-J."/>
            <person name="Yi H."/>
            <person name="Bahn Y.-S."/>
            <person name="Kim J.F."/>
            <person name="Lee D.-W."/>
        </authorList>
    </citation>
    <scope>NUCLEOTIDE SEQUENCE [LARGE SCALE GENOMIC DNA]</scope>
    <source>
        <strain evidence="19 20">KCCM 41400</strain>
    </source>
</reference>
<evidence type="ECO:0000256" key="15">
    <source>
        <dbReference type="RuleBase" id="RU004016"/>
    </source>
</evidence>
<evidence type="ECO:0000256" key="16">
    <source>
        <dbReference type="SAM" id="SignalP"/>
    </source>
</evidence>
<evidence type="ECO:0000256" key="12">
    <source>
        <dbReference type="ARBA" id="ARBA00034000"/>
    </source>
</evidence>